<dbReference type="Pfam" id="PF00931">
    <property type="entry name" value="NB-ARC"/>
    <property type="match status" value="1"/>
</dbReference>
<evidence type="ECO:0000313" key="3">
    <source>
        <dbReference type="Proteomes" id="UP000481033"/>
    </source>
</evidence>
<dbReference type="AlphaFoldDB" id="A0A6M0RYP6"/>
<dbReference type="PANTHER" id="PTHR47691:SF3">
    <property type="entry name" value="HTH-TYPE TRANSCRIPTIONAL REGULATOR RV0890C-RELATED"/>
    <property type="match status" value="1"/>
</dbReference>
<sequence>MSQQPHQPGTRTPVKLRVAFLEPEGADPEKPENPQSAEYWRQIHQSKVSYEDLAEKIVKKYEKAEKKFTMSDSTVYRLFTGSEPISYQKARYICEYVWADWSEECWYEWLEVTEKAQQDSPQSDAAQESATAEKPYENIPRSGIVKFVGRGNDLQCLEQCLDQGDCPTVTAISGMGGVGKTELALQYARKHYRKGSYPGGVYWLQLRDKDLATQLLVFAPELGLTVPDSLNQEQKVRWCWRNWQPPEGRVLVVLDDVASYESVAPHLPSVFESRFQFLITTRLQHLGASIQQVPLDLLSPKAALDLLRSLIGPERIEPESEVAAELCKWLEYLPLGLELVGYYLREEGCSIATLLAELEKRRKRVLQHPALNNPDPTMTAKYGVEAAFDLTWERLDIDARFLGAYLSLFAEAPIRWELIVRPDEGNDKTYEALITARRKLIRFSLLKKVGQLFEFHPLIREFFAEKRDSDEFVIPPEQQITGSTSQILRLLGIPG</sequence>
<dbReference type="InterPro" id="IPR002182">
    <property type="entry name" value="NB-ARC"/>
</dbReference>
<name>A0A6M0RYP6_9CYAN</name>
<keyword evidence="3" id="KW-1185">Reference proteome</keyword>
<accession>A0A6M0RYP6</accession>
<comment type="caution">
    <text evidence="2">The sequence shown here is derived from an EMBL/GenBank/DDBJ whole genome shotgun (WGS) entry which is preliminary data.</text>
</comment>
<evidence type="ECO:0000259" key="1">
    <source>
        <dbReference type="Pfam" id="PF00931"/>
    </source>
</evidence>
<feature type="domain" description="NB-ARC" evidence="1">
    <location>
        <begin position="156"/>
        <end position="313"/>
    </location>
</feature>
<dbReference type="InterPro" id="IPR027417">
    <property type="entry name" value="P-loop_NTPase"/>
</dbReference>
<dbReference type="Gene3D" id="3.40.50.300">
    <property type="entry name" value="P-loop containing nucleotide triphosphate hydrolases"/>
    <property type="match status" value="1"/>
</dbReference>
<dbReference type="RefSeq" id="WP_163703304.1">
    <property type="nucleotide sequence ID" value="NZ_QXHD01000004.1"/>
</dbReference>
<evidence type="ECO:0000313" key="2">
    <source>
        <dbReference type="EMBL" id="NEZ61050.1"/>
    </source>
</evidence>
<proteinExistence type="predicted"/>
<gene>
    <name evidence="2" type="ORF">DXZ20_36530</name>
</gene>
<dbReference type="PRINTS" id="PR00364">
    <property type="entry name" value="DISEASERSIST"/>
</dbReference>
<reference evidence="2 3" key="1">
    <citation type="journal article" date="2020" name="Microb. Ecol.">
        <title>Ecogenomics of the Marine Benthic Filamentous Cyanobacterium Adonisia.</title>
        <authorList>
            <person name="Walter J.M."/>
            <person name="Coutinho F.H."/>
            <person name="Leomil L."/>
            <person name="Hargreaves P.I."/>
            <person name="Campeao M.E."/>
            <person name="Vieira V.V."/>
            <person name="Silva B.S."/>
            <person name="Fistarol G.O."/>
            <person name="Salomon P.S."/>
            <person name="Sawabe T."/>
            <person name="Mino S."/>
            <person name="Hosokawa M."/>
            <person name="Miyashita H."/>
            <person name="Maruyama F."/>
            <person name="van Verk M.C."/>
            <person name="Dutilh B.E."/>
            <person name="Thompson C.C."/>
            <person name="Thompson F.L."/>
        </authorList>
    </citation>
    <scope>NUCLEOTIDE SEQUENCE [LARGE SCALE GENOMIC DNA]</scope>
    <source>
        <strain evidence="2 3">CCMR0081</strain>
    </source>
</reference>
<dbReference type="PANTHER" id="PTHR47691">
    <property type="entry name" value="REGULATOR-RELATED"/>
    <property type="match status" value="1"/>
</dbReference>
<dbReference type="Proteomes" id="UP000481033">
    <property type="component" value="Unassembled WGS sequence"/>
</dbReference>
<protein>
    <recommendedName>
        <fullName evidence="1">NB-ARC domain-containing protein</fullName>
    </recommendedName>
</protein>
<organism evidence="2 3">
    <name type="scientific">Adonisia turfae CCMR0081</name>
    <dbReference type="NCBI Taxonomy" id="2292702"/>
    <lineage>
        <taxon>Bacteria</taxon>
        <taxon>Bacillati</taxon>
        <taxon>Cyanobacteriota</taxon>
        <taxon>Adonisia</taxon>
        <taxon>Adonisia turfae</taxon>
    </lineage>
</organism>
<dbReference type="SUPFAM" id="SSF52540">
    <property type="entry name" value="P-loop containing nucleoside triphosphate hydrolases"/>
    <property type="match status" value="1"/>
</dbReference>
<dbReference type="GO" id="GO:0043531">
    <property type="term" value="F:ADP binding"/>
    <property type="evidence" value="ECO:0007669"/>
    <property type="project" value="InterPro"/>
</dbReference>
<dbReference type="EMBL" id="QXHD01000004">
    <property type="protein sequence ID" value="NEZ61050.1"/>
    <property type="molecule type" value="Genomic_DNA"/>
</dbReference>